<accession>A0ACC2QXM1</accession>
<sequence length="226" mass="26119">MFLYFRAPTSAGRMGWGVTIISMYCNSMADIRYIFQYFVMQSILFVVSEQLKAITRSIDSELSSIKEKQENVEHAENLSRVTVNYDKINKWEKAYQNINYSSILCNSMFSMQSTATTTTTTTTATQLVYMCLMVVFLSALLLISRAGQQVQNSYEELRQKLCELCVHSLEHEKYYKLTKDLLRYMRTRPVRVHVFGTLDVNMSLLPSVVAFFTTYTVIALQFNNVL</sequence>
<keyword evidence="2" id="KW-1185">Reference proteome</keyword>
<name>A0ACC2QXM1_9NEOP</name>
<gene>
    <name evidence="1" type="ORF">PYW08_016434</name>
</gene>
<dbReference type="Proteomes" id="UP001231649">
    <property type="component" value="Chromosome 9"/>
</dbReference>
<protein>
    <submittedName>
        <fullName evidence="1">Uncharacterized protein</fullName>
    </submittedName>
</protein>
<evidence type="ECO:0000313" key="1">
    <source>
        <dbReference type="EMBL" id="KAJ8728049.1"/>
    </source>
</evidence>
<reference evidence="1" key="1">
    <citation type="submission" date="2023-03" db="EMBL/GenBank/DDBJ databases">
        <title>Chromosome-level genomes of two armyworms, Mythimna separata and Mythimna loreyi, provide insights into the biosynthesis and reception of sex pheromones.</title>
        <authorList>
            <person name="Zhao H."/>
        </authorList>
    </citation>
    <scope>NUCLEOTIDE SEQUENCE</scope>
    <source>
        <strain evidence="1">BeijingLab</strain>
    </source>
</reference>
<organism evidence="1 2">
    <name type="scientific">Mythimna loreyi</name>
    <dbReference type="NCBI Taxonomy" id="667449"/>
    <lineage>
        <taxon>Eukaryota</taxon>
        <taxon>Metazoa</taxon>
        <taxon>Ecdysozoa</taxon>
        <taxon>Arthropoda</taxon>
        <taxon>Hexapoda</taxon>
        <taxon>Insecta</taxon>
        <taxon>Pterygota</taxon>
        <taxon>Neoptera</taxon>
        <taxon>Endopterygota</taxon>
        <taxon>Lepidoptera</taxon>
        <taxon>Glossata</taxon>
        <taxon>Ditrysia</taxon>
        <taxon>Noctuoidea</taxon>
        <taxon>Noctuidae</taxon>
        <taxon>Noctuinae</taxon>
        <taxon>Hadenini</taxon>
        <taxon>Mythimna</taxon>
    </lineage>
</organism>
<dbReference type="EMBL" id="CM056785">
    <property type="protein sequence ID" value="KAJ8728049.1"/>
    <property type="molecule type" value="Genomic_DNA"/>
</dbReference>
<evidence type="ECO:0000313" key="2">
    <source>
        <dbReference type="Proteomes" id="UP001231649"/>
    </source>
</evidence>
<proteinExistence type="predicted"/>
<comment type="caution">
    <text evidence="1">The sequence shown here is derived from an EMBL/GenBank/DDBJ whole genome shotgun (WGS) entry which is preliminary data.</text>
</comment>